<dbReference type="Gene3D" id="3.40.50.1820">
    <property type="entry name" value="alpha/beta hydrolase"/>
    <property type="match status" value="1"/>
</dbReference>
<feature type="chain" id="PRO_5045457834" evidence="1">
    <location>
        <begin position="30"/>
        <end position="431"/>
    </location>
</feature>
<dbReference type="PANTHER" id="PTHR34853">
    <property type="match status" value="1"/>
</dbReference>
<dbReference type="PANTHER" id="PTHR34853:SF1">
    <property type="entry name" value="LIPASE 5"/>
    <property type="match status" value="1"/>
</dbReference>
<dbReference type="Gene3D" id="1.10.260.130">
    <property type="match status" value="1"/>
</dbReference>
<dbReference type="PIRSF" id="PIRSF029171">
    <property type="entry name" value="Esterase_LipA"/>
    <property type="match status" value="1"/>
</dbReference>
<dbReference type="SUPFAM" id="SSF53474">
    <property type="entry name" value="alpha/beta-Hydrolases"/>
    <property type="match status" value="1"/>
</dbReference>
<evidence type="ECO:0000313" key="3">
    <source>
        <dbReference type="Proteomes" id="UP001596972"/>
    </source>
</evidence>
<feature type="signal peptide" evidence="1">
    <location>
        <begin position="1"/>
        <end position="29"/>
    </location>
</feature>
<evidence type="ECO:0000256" key="1">
    <source>
        <dbReference type="SAM" id="SignalP"/>
    </source>
</evidence>
<keyword evidence="3" id="KW-1185">Reference proteome</keyword>
<name>A0ABW3F0T2_9ACTN</name>
<dbReference type="Pfam" id="PF03583">
    <property type="entry name" value="LIP"/>
    <property type="match status" value="1"/>
</dbReference>
<accession>A0ABW3F0T2</accession>
<sequence>MRLRPLFTGAVLGAAVLGAAALVAPGAVAAPAATAAPAGCTATDEEIYAAAPPAVPGNAGDLLACREAVLSNIPGRIPMKAWKVRYVSTDVKGNKNVVTGTVAVPEAEWTKGGSRPTVAFNPGTLGSGPQCAFSKQLAGEYVDMYEGGNLALFLKEGHAIAATDGVGYLDGQVHTYMVGANAGHALLDIVRASRRLPGGGLRADGKVGISGYSEGGAASLWGAQLASSYAPELDVVGAAAGGVPGDLKVTAEALNGSLFAGFLADALVGLNAAYPEMPFTELMNEKGEKAIQDVRSNCLYGTLAVFTGAKVEDFSTDGLSLEEIYALRGPGGVTWGEIVDRQRLGEDIGAPGSGARYEIGFPVFQYRGWLEEIIPHETEDATRRRYCDAGITTTWKNTYPTEHLSTDWGAAGDVTNFLDDRFEGKPAEGNC</sequence>
<gene>
    <name evidence="2" type="ORF">ACFQ11_32940</name>
</gene>
<dbReference type="InterPro" id="IPR029058">
    <property type="entry name" value="AB_hydrolase_fold"/>
</dbReference>
<organism evidence="2 3">
    <name type="scientific">Actinomadura sediminis</name>
    <dbReference type="NCBI Taxonomy" id="1038904"/>
    <lineage>
        <taxon>Bacteria</taxon>
        <taxon>Bacillati</taxon>
        <taxon>Actinomycetota</taxon>
        <taxon>Actinomycetes</taxon>
        <taxon>Streptosporangiales</taxon>
        <taxon>Thermomonosporaceae</taxon>
        <taxon>Actinomadura</taxon>
    </lineage>
</organism>
<dbReference type="RefSeq" id="WP_378305901.1">
    <property type="nucleotide sequence ID" value="NZ_JBHTJA010000122.1"/>
</dbReference>
<dbReference type="InterPro" id="IPR005152">
    <property type="entry name" value="Lipase_secreted"/>
</dbReference>
<comment type="caution">
    <text evidence="2">The sequence shown here is derived from an EMBL/GenBank/DDBJ whole genome shotgun (WGS) entry which is preliminary data.</text>
</comment>
<proteinExistence type="predicted"/>
<protein>
    <submittedName>
        <fullName evidence="2">Lipase family protein</fullName>
    </submittedName>
</protein>
<dbReference type="EMBL" id="JBHTJA010000122">
    <property type="protein sequence ID" value="MFD0905222.1"/>
    <property type="molecule type" value="Genomic_DNA"/>
</dbReference>
<evidence type="ECO:0000313" key="2">
    <source>
        <dbReference type="EMBL" id="MFD0905222.1"/>
    </source>
</evidence>
<dbReference type="Proteomes" id="UP001596972">
    <property type="component" value="Unassembled WGS sequence"/>
</dbReference>
<keyword evidence="1" id="KW-0732">Signal</keyword>
<reference evidence="3" key="1">
    <citation type="journal article" date="2019" name="Int. J. Syst. Evol. Microbiol.">
        <title>The Global Catalogue of Microorganisms (GCM) 10K type strain sequencing project: providing services to taxonomists for standard genome sequencing and annotation.</title>
        <authorList>
            <consortium name="The Broad Institute Genomics Platform"/>
            <consortium name="The Broad Institute Genome Sequencing Center for Infectious Disease"/>
            <person name="Wu L."/>
            <person name="Ma J."/>
        </authorList>
    </citation>
    <scope>NUCLEOTIDE SEQUENCE [LARGE SCALE GENOMIC DNA]</scope>
    <source>
        <strain evidence="3">JCM 31202</strain>
    </source>
</reference>